<dbReference type="EMBL" id="PEZD01000045">
    <property type="protein sequence ID" value="PIS17163.1"/>
    <property type="molecule type" value="Genomic_DNA"/>
</dbReference>
<sequence length="343" mass="37536">MRKITLTLALLFSVGFAGNVLAQEIELPDAGLTPDSPFYFLERISEGIGTFFTFGDLNKATRYAALAAKRVAEAEAVVEKGKPEYAQKALARYEAQLNKALAKVESAKNKGEAVEEVTESVAEATTKHLAVLDEVLGKVPEEAKEGIEKARTASMAGQKNALKFLAEENPETATEINLRAAEARLNRAKVKAEEGETEDVEEAVAEFENQHRFGEEISAIAQGLGKDTTTVEQLVGRATSIHLEILAEVYERVPEQAKSSIEKAMEVSVKGYEKAVEALREKGDMDEVPEEVSLPGQVPTEVKERVKEKVRQEIIEEKELEEAEISEVEKPEVETPGAGRPGR</sequence>
<evidence type="ECO:0000259" key="4">
    <source>
        <dbReference type="Pfam" id="PF18915"/>
    </source>
</evidence>
<keyword evidence="3" id="KW-0732">Signal</keyword>
<dbReference type="AlphaFoldDB" id="A0A2H0WWX8"/>
<organism evidence="5 6">
    <name type="scientific">Candidatus Nealsonbacteria bacterium CG09_land_8_20_14_0_10_42_14</name>
    <dbReference type="NCBI Taxonomy" id="1974707"/>
    <lineage>
        <taxon>Bacteria</taxon>
        <taxon>Candidatus Nealsoniibacteriota</taxon>
    </lineage>
</organism>
<keyword evidence="1" id="KW-0175">Coiled coil</keyword>
<proteinExistence type="predicted"/>
<evidence type="ECO:0000256" key="3">
    <source>
        <dbReference type="SAM" id="SignalP"/>
    </source>
</evidence>
<evidence type="ECO:0000256" key="1">
    <source>
        <dbReference type="SAM" id="Coils"/>
    </source>
</evidence>
<feature type="domain" description="DUF5667" evidence="4">
    <location>
        <begin position="31"/>
        <end position="142"/>
    </location>
</feature>
<feature type="coiled-coil region" evidence="1">
    <location>
        <begin position="178"/>
        <end position="210"/>
    </location>
</feature>
<reference evidence="6" key="1">
    <citation type="submission" date="2017-09" db="EMBL/GenBank/DDBJ databases">
        <title>Depth-based differentiation of microbial function through sediment-hosted aquifers and enrichment of novel symbionts in the deep terrestrial subsurface.</title>
        <authorList>
            <person name="Probst A.J."/>
            <person name="Ladd B."/>
            <person name="Jarett J.K."/>
            <person name="Geller-Mcgrath D.E."/>
            <person name="Sieber C.M.K."/>
            <person name="Emerson J.B."/>
            <person name="Anantharaman K."/>
            <person name="Thomas B.C."/>
            <person name="Malmstrom R."/>
            <person name="Stieglmeier M."/>
            <person name="Klingl A."/>
            <person name="Woyke T."/>
            <person name="Ryan C.M."/>
            <person name="Banfield J.F."/>
        </authorList>
    </citation>
    <scope>NUCLEOTIDE SEQUENCE [LARGE SCALE GENOMIC DNA]</scope>
</reference>
<name>A0A2H0WWX8_9BACT</name>
<comment type="caution">
    <text evidence="5">The sequence shown here is derived from an EMBL/GenBank/DDBJ whole genome shotgun (WGS) entry which is preliminary data.</text>
</comment>
<feature type="signal peptide" evidence="3">
    <location>
        <begin position="1"/>
        <end position="22"/>
    </location>
</feature>
<gene>
    <name evidence="5" type="ORF">COT59_02085</name>
</gene>
<feature type="coiled-coil region" evidence="1">
    <location>
        <begin position="90"/>
        <end position="117"/>
    </location>
</feature>
<feature type="region of interest" description="Disordered" evidence="2">
    <location>
        <begin position="321"/>
        <end position="343"/>
    </location>
</feature>
<dbReference type="InterPro" id="IPR043725">
    <property type="entry name" value="DUF5667"/>
</dbReference>
<evidence type="ECO:0000313" key="5">
    <source>
        <dbReference type="EMBL" id="PIS17163.1"/>
    </source>
</evidence>
<evidence type="ECO:0000256" key="2">
    <source>
        <dbReference type="SAM" id="MobiDB-lite"/>
    </source>
</evidence>
<feature type="chain" id="PRO_5013863635" description="DUF5667 domain-containing protein" evidence="3">
    <location>
        <begin position="23"/>
        <end position="343"/>
    </location>
</feature>
<protein>
    <recommendedName>
        <fullName evidence="4">DUF5667 domain-containing protein</fullName>
    </recommendedName>
</protein>
<dbReference type="Proteomes" id="UP000229675">
    <property type="component" value="Unassembled WGS sequence"/>
</dbReference>
<dbReference type="Pfam" id="PF18915">
    <property type="entry name" value="DUF5667"/>
    <property type="match status" value="1"/>
</dbReference>
<accession>A0A2H0WWX8</accession>
<evidence type="ECO:0000313" key="6">
    <source>
        <dbReference type="Proteomes" id="UP000229675"/>
    </source>
</evidence>